<gene>
    <name evidence="2" type="ORF">LLUT_LOCUS10099</name>
</gene>
<evidence type="ECO:0000313" key="3">
    <source>
        <dbReference type="Proteomes" id="UP001497480"/>
    </source>
</evidence>
<accession>A0AAV1WIA4</accession>
<evidence type="ECO:0000313" key="2">
    <source>
        <dbReference type="EMBL" id="CAL0309039.1"/>
    </source>
</evidence>
<name>A0AAV1WIA4_LUPLU</name>
<protein>
    <submittedName>
        <fullName evidence="2">Uncharacterized protein</fullName>
    </submittedName>
</protein>
<evidence type="ECO:0000256" key="1">
    <source>
        <dbReference type="SAM" id="MobiDB-lite"/>
    </source>
</evidence>
<proteinExistence type="predicted"/>
<organism evidence="2 3">
    <name type="scientific">Lupinus luteus</name>
    <name type="common">European yellow lupine</name>
    <dbReference type="NCBI Taxonomy" id="3873"/>
    <lineage>
        <taxon>Eukaryota</taxon>
        <taxon>Viridiplantae</taxon>
        <taxon>Streptophyta</taxon>
        <taxon>Embryophyta</taxon>
        <taxon>Tracheophyta</taxon>
        <taxon>Spermatophyta</taxon>
        <taxon>Magnoliopsida</taxon>
        <taxon>eudicotyledons</taxon>
        <taxon>Gunneridae</taxon>
        <taxon>Pentapetalae</taxon>
        <taxon>rosids</taxon>
        <taxon>fabids</taxon>
        <taxon>Fabales</taxon>
        <taxon>Fabaceae</taxon>
        <taxon>Papilionoideae</taxon>
        <taxon>50 kb inversion clade</taxon>
        <taxon>genistoids sensu lato</taxon>
        <taxon>core genistoids</taxon>
        <taxon>Genisteae</taxon>
        <taxon>Lupinus</taxon>
    </lineage>
</organism>
<keyword evidence="3" id="KW-1185">Reference proteome</keyword>
<dbReference type="EMBL" id="CAXHTB010000007">
    <property type="protein sequence ID" value="CAL0309039.1"/>
    <property type="molecule type" value="Genomic_DNA"/>
</dbReference>
<comment type="caution">
    <text evidence="2">The sequence shown here is derived from an EMBL/GenBank/DDBJ whole genome shotgun (WGS) entry which is preliminary data.</text>
</comment>
<sequence>MTQTLIYCIYQYAAKPVKAAIAELQTRLVGALEDIDPNGENAESGPGATMSSGFELGLEGMVGISEPPGVGKTSPGEEGKSGAMSGDNSWNGDSEDGEGSLDRVGTCGIVCEYDECKGDGMKDIMIISTK</sequence>
<dbReference type="AlphaFoldDB" id="A0AAV1WIA4"/>
<feature type="region of interest" description="Disordered" evidence="1">
    <location>
        <begin position="62"/>
        <end position="102"/>
    </location>
</feature>
<dbReference type="Proteomes" id="UP001497480">
    <property type="component" value="Unassembled WGS sequence"/>
</dbReference>
<reference evidence="2 3" key="1">
    <citation type="submission" date="2024-03" db="EMBL/GenBank/DDBJ databases">
        <authorList>
            <person name="Martinez-Hernandez J."/>
        </authorList>
    </citation>
    <scope>NUCLEOTIDE SEQUENCE [LARGE SCALE GENOMIC DNA]</scope>
</reference>